<dbReference type="Proteomes" id="UP001161757">
    <property type="component" value="Unassembled WGS sequence"/>
</dbReference>
<name>A0AAN6F037_EXODE</name>
<reference evidence="2" key="1">
    <citation type="submission" date="2023-01" db="EMBL/GenBank/DDBJ databases">
        <title>Exophiala dermititidis isolated from Cystic Fibrosis Patient.</title>
        <authorList>
            <person name="Kurbessoian T."/>
            <person name="Crocker A."/>
            <person name="Murante D."/>
            <person name="Hogan D.A."/>
            <person name="Stajich J.E."/>
        </authorList>
    </citation>
    <scope>NUCLEOTIDE SEQUENCE</scope>
    <source>
        <strain evidence="2">Ex8</strain>
    </source>
</reference>
<protein>
    <submittedName>
        <fullName evidence="2">Uncharacterized protein</fullName>
    </submittedName>
</protein>
<sequence>MHNNVIVAVSKSFNRTIGVKAPGSRLRFRVYQGRSFTTTSCLLRHDPQNELAGKGPGACRSATRPDQSQYPTGLMWLAKGHPPAVDSASALSMIKEHQSQDAARDETVVLLATPQLAHFLDLDGFLRSAMEAIYGSLRTKTASGNLKKVRSVTAVVDALPEPFSTADKATNPGPVLSEGLALLLSSAAHSDKSTYRATDDEVNPVTLSFSSSEAHGGGAPGQLTGLVRHISLPVANTIFVNGTRATLLEDSWDIMTRDSESAVVAHRDRRPLQNFRIDMGCGADEFLNGSIPLRSLTRPRKVVRSMGNVLAQIEVDGKPVPASRELEEAVTRYTKTLPTHATRGPVQVFALVRPPRTASIHDEGQEDSTTLDYEHKQASSRILSGLWQDAKLFKVTGGGGGWGKRQGLLSLDTAVDFAANEATVGFPDFDTAEDLSHEVGSHGMIPQGGTVEFLLSSDDEAPSSLSASSGTQGQSAVQQMDDAATSFIVGTAANPDMQDYWEDVTSSTDSGVSFYPNHFGVISYGGAALGSDELLGSNETVDSPRERSRNSSRTRLDVPNSFFILQAGQILAKK</sequence>
<organism evidence="2 3">
    <name type="scientific">Exophiala dermatitidis</name>
    <name type="common">Black yeast-like fungus</name>
    <name type="synonym">Wangiella dermatitidis</name>
    <dbReference type="NCBI Taxonomy" id="5970"/>
    <lineage>
        <taxon>Eukaryota</taxon>
        <taxon>Fungi</taxon>
        <taxon>Dikarya</taxon>
        <taxon>Ascomycota</taxon>
        <taxon>Pezizomycotina</taxon>
        <taxon>Eurotiomycetes</taxon>
        <taxon>Chaetothyriomycetidae</taxon>
        <taxon>Chaetothyriales</taxon>
        <taxon>Herpotrichiellaceae</taxon>
        <taxon>Exophiala</taxon>
    </lineage>
</organism>
<evidence type="ECO:0000313" key="2">
    <source>
        <dbReference type="EMBL" id="KAJ8993521.1"/>
    </source>
</evidence>
<feature type="region of interest" description="Disordered" evidence="1">
    <location>
        <begin position="459"/>
        <end position="479"/>
    </location>
</feature>
<feature type="compositionally biased region" description="Polar residues" evidence="1">
    <location>
        <begin position="463"/>
        <end position="478"/>
    </location>
</feature>
<dbReference type="EMBL" id="JAJGCB010000003">
    <property type="protein sequence ID" value="KAJ8993521.1"/>
    <property type="molecule type" value="Genomic_DNA"/>
</dbReference>
<comment type="caution">
    <text evidence="2">The sequence shown here is derived from an EMBL/GenBank/DDBJ whole genome shotgun (WGS) entry which is preliminary data.</text>
</comment>
<accession>A0AAN6F037</accession>
<gene>
    <name evidence="2" type="ORF">HRR80_002032</name>
</gene>
<evidence type="ECO:0000313" key="3">
    <source>
        <dbReference type="Proteomes" id="UP001161757"/>
    </source>
</evidence>
<dbReference type="AlphaFoldDB" id="A0AAN6F037"/>
<proteinExistence type="predicted"/>
<evidence type="ECO:0000256" key="1">
    <source>
        <dbReference type="SAM" id="MobiDB-lite"/>
    </source>
</evidence>